<dbReference type="PANTHER" id="PTHR23502:SF132">
    <property type="entry name" value="POLYAMINE TRANSPORTER 2-RELATED"/>
    <property type="match status" value="1"/>
</dbReference>
<evidence type="ECO:0000256" key="5">
    <source>
        <dbReference type="ARBA" id="ARBA00023136"/>
    </source>
</evidence>
<evidence type="ECO:0000313" key="7">
    <source>
        <dbReference type="EMBL" id="PBK69025.1"/>
    </source>
</evidence>
<keyword evidence="4" id="KW-1133">Transmembrane helix</keyword>
<protein>
    <submittedName>
        <fullName evidence="7">Uncharacterized protein</fullName>
    </submittedName>
</protein>
<dbReference type="AlphaFoldDB" id="A0A2H3BDS9"/>
<keyword evidence="3" id="KW-0812">Transmembrane</keyword>
<keyword evidence="5" id="KW-0472">Membrane</keyword>
<sequence length="282" mass="31022">MGRTPVFIATLFLFFVSQTPVATAQNMSRLLHFASSLKLSPALPAVSSPWADLYHTPVRIRSRNLGTRSRRRISSPSEQTALATKRAHLDRRRLARFPPAAFLRDFQVNGSVDASTATEESDSQSTVAVPQREELKGESTAGIIREALICLFVLAKESVLVHMNTELDLVYAVFCLWSAAFPLVFTDIYNFNAGISGLPFLGCYRPLLTFTLPFRALSHAIVWAYPAYRPHPHSKIIISYSTIASVSPLFGRAFFVNRGLGPGSSLAGAVKVELHTEEAVPT</sequence>
<evidence type="ECO:0000256" key="1">
    <source>
        <dbReference type="ARBA" id="ARBA00004141"/>
    </source>
</evidence>
<feature type="signal peptide" evidence="6">
    <location>
        <begin position="1"/>
        <end position="24"/>
    </location>
</feature>
<feature type="chain" id="PRO_5013957632" evidence="6">
    <location>
        <begin position="25"/>
        <end position="282"/>
    </location>
</feature>
<evidence type="ECO:0000256" key="4">
    <source>
        <dbReference type="ARBA" id="ARBA00022989"/>
    </source>
</evidence>
<organism evidence="7 8">
    <name type="scientific">Armillaria solidipes</name>
    <dbReference type="NCBI Taxonomy" id="1076256"/>
    <lineage>
        <taxon>Eukaryota</taxon>
        <taxon>Fungi</taxon>
        <taxon>Dikarya</taxon>
        <taxon>Basidiomycota</taxon>
        <taxon>Agaricomycotina</taxon>
        <taxon>Agaricomycetes</taxon>
        <taxon>Agaricomycetidae</taxon>
        <taxon>Agaricales</taxon>
        <taxon>Marasmiineae</taxon>
        <taxon>Physalacriaceae</taxon>
        <taxon>Armillaria</taxon>
    </lineage>
</organism>
<reference evidence="8" key="1">
    <citation type="journal article" date="2017" name="Nat. Ecol. Evol.">
        <title>Genome expansion and lineage-specific genetic innovations in the forest pathogenic fungi Armillaria.</title>
        <authorList>
            <person name="Sipos G."/>
            <person name="Prasanna A.N."/>
            <person name="Walter M.C."/>
            <person name="O'Connor E."/>
            <person name="Balint B."/>
            <person name="Krizsan K."/>
            <person name="Kiss B."/>
            <person name="Hess J."/>
            <person name="Varga T."/>
            <person name="Slot J."/>
            <person name="Riley R."/>
            <person name="Boka B."/>
            <person name="Rigling D."/>
            <person name="Barry K."/>
            <person name="Lee J."/>
            <person name="Mihaltcheva S."/>
            <person name="LaButti K."/>
            <person name="Lipzen A."/>
            <person name="Waldron R."/>
            <person name="Moloney N.M."/>
            <person name="Sperisen C."/>
            <person name="Kredics L."/>
            <person name="Vagvoelgyi C."/>
            <person name="Patrignani A."/>
            <person name="Fitzpatrick D."/>
            <person name="Nagy I."/>
            <person name="Doyle S."/>
            <person name="Anderson J.B."/>
            <person name="Grigoriev I.V."/>
            <person name="Gueldener U."/>
            <person name="Muensterkoetter M."/>
            <person name="Nagy L.G."/>
        </authorList>
    </citation>
    <scope>NUCLEOTIDE SEQUENCE [LARGE SCALE GENOMIC DNA]</scope>
    <source>
        <strain evidence="8">28-4</strain>
    </source>
</reference>
<keyword evidence="6" id="KW-0732">Signal</keyword>
<proteinExistence type="predicted"/>
<name>A0A2H3BDS9_9AGAR</name>
<keyword evidence="2" id="KW-0813">Transport</keyword>
<evidence type="ECO:0000256" key="3">
    <source>
        <dbReference type="ARBA" id="ARBA00022692"/>
    </source>
</evidence>
<evidence type="ECO:0000313" key="8">
    <source>
        <dbReference type="Proteomes" id="UP000218334"/>
    </source>
</evidence>
<evidence type="ECO:0000256" key="2">
    <source>
        <dbReference type="ARBA" id="ARBA00022448"/>
    </source>
</evidence>
<dbReference type="STRING" id="1076256.A0A2H3BDS9"/>
<keyword evidence="8" id="KW-1185">Reference proteome</keyword>
<gene>
    <name evidence="7" type="ORF">ARMSODRAFT_975325</name>
</gene>
<comment type="subcellular location">
    <subcellularLocation>
        <location evidence="1">Membrane</location>
        <topology evidence="1">Multi-pass membrane protein</topology>
    </subcellularLocation>
</comment>
<dbReference type="EMBL" id="KZ293430">
    <property type="protein sequence ID" value="PBK69025.1"/>
    <property type="molecule type" value="Genomic_DNA"/>
</dbReference>
<accession>A0A2H3BDS9</accession>
<dbReference type="GO" id="GO:0022857">
    <property type="term" value="F:transmembrane transporter activity"/>
    <property type="evidence" value="ECO:0007669"/>
    <property type="project" value="TreeGrafter"/>
</dbReference>
<dbReference type="GO" id="GO:0005886">
    <property type="term" value="C:plasma membrane"/>
    <property type="evidence" value="ECO:0007669"/>
    <property type="project" value="TreeGrafter"/>
</dbReference>
<dbReference type="PANTHER" id="PTHR23502">
    <property type="entry name" value="MAJOR FACILITATOR SUPERFAMILY"/>
    <property type="match status" value="1"/>
</dbReference>
<dbReference type="Proteomes" id="UP000218334">
    <property type="component" value="Unassembled WGS sequence"/>
</dbReference>
<evidence type="ECO:0000256" key="6">
    <source>
        <dbReference type="SAM" id="SignalP"/>
    </source>
</evidence>